<dbReference type="EMBL" id="NIDE01000014">
    <property type="protein sequence ID" value="OWK38224.1"/>
    <property type="molecule type" value="Genomic_DNA"/>
</dbReference>
<evidence type="ECO:0000313" key="2">
    <source>
        <dbReference type="Proteomes" id="UP000214646"/>
    </source>
</evidence>
<dbReference type="Proteomes" id="UP000214646">
    <property type="component" value="Unassembled WGS sequence"/>
</dbReference>
<protein>
    <submittedName>
        <fullName evidence="1">Uncharacterized protein</fullName>
    </submittedName>
</protein>
<dbReference type="OrthoDB" id="268163at2"/>
<evidence type="ECO:0000313" key="1">
    <source>
        <dbReference type="EMBL" id="OWK38224.1"/>
    </source>
</evidence>
<gene>
    <name evidence="1" type="ORF">FRUB_07344</name>
</gene>
<proteinExistence type="predicted"/>
<comment type="caution">
    <text evidence="1">The sequence shown here is derived from an EMBL/GenBank/DDBJ whole genome shotgun (WGS) entry which is preliminary data.</text>
</comment>
<organism evidence="1 2">
    <name type="scientific">Fimbriiglobus ruber</name>
    <dbReference type="NCBI Taxonomy" id="1908690"/>
    <lineage>
        <taxon>Bacteria</taxon>
        <taxon>Pseudomonadati</taxon>
        <taxon>Planctomycetota</taxon>
        <taxon>Planctomycetia</taxon>
        <taxon>Gemmatales</taxon>
        <taxon>Gemmataceae</taxon>
        <taxon>Fimbriiglobus</taxon>
    </lineage>
</organism>
<name>A0A225DEZ4_9BACT</name>
<sequence>MDLLADVIFEQGLPPRRLSREVVRQAVQPLGHGWKRAKQWMTSPDPAYARKKKARDRLIALAAMHPEWVLVYRDETWWSRLALPALRAWSDEDTPLHTVERAVPKDDPDPKVLSCYGLLRADEGG</sequence>
<keyword evidence="2" id="KW-1185">Reference proteome</keyword>
<reference evidence="2" key="1">
    <citation type="submission" date="2017-06" db="EMBL/GenBank/DDBJ databases">
        <title>Genome analysis of Fimbriiglobus ruber SP5, the first member of the order Planctomycetales with confirmed chitinolytic capability.</title>
        <authorList>
            <person name="Ravin N.V."/>
            <person name="Rakitin A.L."/>
            <person name="Ivanova A.A."/>
            <person name="Beletsky A.V."/>
            <person name="Kulichevskaya I.S."/>
            <person name="Mardanov A.V."/>
            <person name="Dedysh S.N."/>
        </authorList>
    </citation>
    <scope>NUCLEOTIDE SEQUENCE [LARGE SCALE GENOMIC DNA]</scope>
    <source>
        <strain evidence="2">SP5</strain>
    </source>
</reference>
<dbReference type="RefSeq" id="WP_088258070.1">
    <property type="nucleotide sequence ID" value="NZ_NIDE01000014.1"/>
</dbReference>
<dbReference type="AlphaFoldDB" id="A0A225DEZ4"/>
<accession>A0A225DEZ4</accession>